<organism evidence="2 3">
    <name type="scientific">Embleya hyalina</name>
    <dbReference type="NCBI Taxonomy" id="516124"/>
    <lineage>
        <taxon>Bacteria</taxon>
        <taxon>Bacillati</taxon>
        <taxon>Actinomycetota</taxon>
        <taxon>Actinomycetes</taxon>
        <taxon>Kitasatosporales</taxon>
        <taxon>Streptomycetaceae</taxon>
        <taxon>Embleya</taxon>
    </lineage>
</organism>
<dbReference type="OrthoDB" id="9838746at2"/>
<reference evidence="2 3" key="1">
    <citation type="submission" date="2018-12" db="EMBL/GenBank/DDBJ databases">
        <title>Draft genome sequence of Embleya hyalina NBRC 13850T.</title>
        <authorList>
            <person name="Komaki H."/>
            <person name="Hosoyama A."/>
            <person name="Kimura A."/>
            <person name="Ichikawa N."/>
            <person name="Tamura T."/>
        </authorList>
    </citation>
    <scope>NUCLEOTIDE SEQUENCE [LARGE SCALE GENOMIC DNA]</scope>
    <source>
        <strain evidence="2 3">NBRC 13850</strain>
    </source>
</reference>
<protein>
    <submittedName>
        <fullName evidence="2">Uncharacterized protein</fullName>
    </submittedName>
</protein>
<dbReference type="RefSeq" id="WP_126639752.1">
    <property type="nucleotide sequence ID" value="NZ_BIFH01000025.1"/>
</dbReference>
<dbReference type="EMBL" id="BIFH01000025">
    <property type="protein sequence ID" value="GCD97804.1"/>
    <property type="molecule type" value="Genomic_DNA"/>
</dbReference>
<sequence>MSAYLVESWGSDGADPAGFLMLSAVGIVLLGVGIWFLRDREGAARFFAENSADVASRSPEERLVSARATMKVIGPGFLVLGSLLLIGGTVAAFT</sequence>
<name>A0A401YT87_9ACTN</name>
<gene>
    <name evidence="2" type="ORF">EHYA_05500</name>
</gene>
<proteinExistence type="predicted"/>
<dbReference type="AlphaFoldDB" id="A0A401YT87"/>
<comment type="caution">
    <text evidence="2">The sequence shown here is derived from an EMBL/GenBank/DDBJ whole genome shotgun (WGS) entry which is preliminary data.</text>
</comment>
<keyword evidence="3" id="KW-1185">Reference proteome</keyword>
<dbReference type="Proteomes" id="UP000286931">
    <property type="component" value="Unassembled WGS sequence"/>
</dbReference>
<keyword evidence="1" id="KW-1133">Transmembrane helix</keyword>
<evidence type="ECO:0000313" key="2">
    <source>
        <dbReference type="EMBL" id="GCD97804.1"/>
    </source>
</evidence>
<keyword evidence="1" id="KW-0812">Transmembrane</keyword>
<evidence type="ECO:0000313" key="3">
    <source>
        <dbReference type="Proteomes" id="UP000286931"/>
    </source>
</evidence>
<accession>A0A401YT87</accession>
<feature type="transmembrane region" description="Helical" evidence="1">
    <location>
        <begin position="72"/>
        <end position="93"/>
    </location>
</feature>
<keyword evidence="1" id="KW-0472">Membrane</keyword>
<evidence type="ECO:0000256" key="1">
    <source>
        <dbReference type="SAM" id="Phobius"/>
    </source>
</evidence>
<feature type="transmembrane region" description="Helical" evidence="1">
    <location>
        <begin position="17"/>
        <end position="37"/>
    </location>
</feature>